<dbReference type="InterPro" id="IPR020945">
    <property type="entry name" value="DMSO/NO3_reduct_chaperone"/>
</dbReference>
<organism evidence="2 3">
    <name type="scientific">Shewanella gelidii</name>
    <dbReference type="NCBI Taxonomy" id="1642821"/>
    <lineage>
        <taxon>Bacteria</taxon>
        <taxon>Pseudomonadati</taxon>
        <taxon>Pseudomonadota</taxon>
        <taxon>Gammaproteobacteria</taxon>
        <taxon>Alteromonadales</taxon>
        <taxon>Shewanellaceae</taxon>
        <taxon>Shewanella</taxon>
    </lineage>
</organism>
<evidence type="ECO:0000256" key="1">
    <source>
        <dbReference type="ARBA" id="ARBA00023186"/>
    </source>
</evidence>
<evidence type="ECO:0000313" key="3">
    <source>
        <dbReference type="Proteomes" id="UP000613743"/>
    </source>
</evidence>
<reference evidence="2" key="2">
    <citation type="submission" date="2020-09" db="EMBL/GenBank/DDBJ databases">
        <authorList>
            <person name="Sun Q."/>
            <person name="Ohkuma M."/>
        </authorList>
    </citation>
    <scope>NUCLEOTIDE SEQUENCE</scope>
    <source>
        <strain evidence="2">JCM 30804</strain>
    </source>
</reference>
<accession>A0A917JYL9</accession>
<dbReference type="RefSeq" id="WP_188922914.1">
    <property type="nucleotide sequence ID" value="NZ_BMPZ01000015.1"/>
</dbReference>
<dbReference type="AlphaFoldDB" id="A0A917JYL9"/>
<dbReference type="Proteomes" id="UP000613743">
    <property type="component" value="Unassembled WGS sequence"/>
</dbReference>
<proteinExistence type="predicted"/>
<dbReference type="PANTHER" id="PTHR34227:SF13">
    <property type="entry name" value="TAT PROOFREADING CHAPERONE DMSD-RELATED"/>
    <property type="match status" value="1"/>
</dbReference>
<sequence length="219" mass="25099">MKSKNLQQLIELQGMARVLHNVLLQYPSVQLIAYLKEHEVALTWPDLTRSPLNEKGRAQIHRFLEACDLENLDTLKLDYGQLFFGPGEPKAMPWGSVYLGEQQLINDVSTIALMDFYRHHQIEFELSFNQPVDHIALFFAVIDRLLGRIIEAESSQKLVSVLSVLLQQHMFPWSGRCFALAQAHAQTEFYLGFACLAEDFQQALAQELNIVSQPVKLFR</sequence>
<dbReference type="PANTHER" id="PTHR34227">
    <property type="entry name" value="CHAPERONE PROTEIN YCDY"/>
    <property type="match status" value="1"/>
</dbReference>
<name>A0A917JYL9_9GAMM</name>
<evidence type="ECO:0000313" key="2">
    <source>
        <dbReference type="EMBL" id="GGI92635.1"/>
    </source>
</evidence>
<keyword evidence="3" id="KW-1185">Reference proteome</keyword>
<dbReference type="Pfam" id="PF02613">
    <property type="entry name" value="Nitrate_red_del"/>
    <property type="match status" value="1"/>
</dbReference>
<dbReference type="Gene3D" id="1.10.3480.10">
    <property type="entry name" value="TorD-like"/>
    <property type="match status" value="1"/>
</dbReference>
<comment type="caution">
    <text evidence="2">The sequence shown here is derived from an EMBL/GenBank/DDBJ whole genome shotgun (WGS) entry which is preliminary data.</text>
</comment>
<dbReference type="InterPro" id="IPR036411">
    <property type="entry name" value="TorD-like_sf"/>
</dbReference>
<dbReference type="EMBL" id="BMPZ01000015">
    <property type="protein sequence ID" value="GGI92635.1"/>
    <property type="molecule type" value="Genomic_DNA"/>
</dbReference>
<keyword evidence="1" id="KW-0143">Chaperone</keyword>
<gene>
    <name evidence="2" type="primary">dmsG</name>
    <name evidence="2" type="ORF">GCM10009332_32390</name>
</gene>
<dbReference type="SUPFAM" id="SSF89155">
    <property type="entry name" value="TorD-like"/>
    <property type="match status" value="1"/>
</dbReference>
<reference evidence="2" key="1">
    <citation type="journal article" date="2014" name="Int. J. Syst. Evol. Microbiol.">
        <title>Complete genome sequence of Corynebacterium casei LMG S-19264T (=DSM 44701T), isolated from a smear-ripened cheese.</title>
        <authorList>
            <consortium name="US DOE Joint Genome Institute (JGI-PGF)"/>
            <person name="Walter F."/>
            <person name="Albersmeier A."/>
            <person name="Kalinowski J."/>
            <person name="Ruckert C."/>
        </authorList>
    </citation>
    <scope>NUCLEOTIDE SEQUENCE</scope>
    <source>
        <strain evidence="2">JCM 30804</strain>
    </source>
</reference>
<protein>
    <submittedName>
        <fullName evidence="2">Molecular chaperone TorD</fullName>
    </submittedName>
</protein>
<dbReference type="InterPro" id="IPR050289">
    <property type="entry name" value="TorD/DmsD_chaperones"/>
</dbReference>